<evidence type="ECO:0000256" key="1">
    <source>
        <dbReference type="SAM" id="MobiDB-lite"/>
    </source>
</evidence>
<dbReference type="EMBL" id="BQNB010018018">
    <property type="protein sequence ID" value="GJT69767.1"/>
    <property type="molecule type" value="Genomic_DNA"/>
</dbReference>
<sequence length="88" mass="10027">MSNKETTQTDLPTPENPTNAIPQQPYTAPNYRSQTHMSGSSFPTVEQSVEEHEIADEYLTDGYLTEKEQKQLLLDKEALRNIRRTSEG</sequence>
<reference evidence="2" key="2">
    <citation type="submission" date="2022-01" db="EMBL/GenBank/DDBJ databases">
        <authorList>
            <person name="Yamashiro T."/>
            <person name="Shiraishi A."/>
            <person name="Satake H."/>
            <person name="Nakayama K."/>
        </authorList>
    </citation>
    <scope>NUCLEOTIDE SEQUENCE</scope>
</reference>
<feature type="compositionally biased region" description="Polar residues" evidence="1">
    <location>
        <begin position="1"/>
        <end position="47"/>
    </location>
</feature>
<reference evidence="2" key="1">
    <citation type="journal article" date="2022" name="Int. J. Mol. Sci.">
        <title>Draft Genome of Tanacetum Coccineum: Genomic Comparison of Closely Related Tanacetum-Family Plants.</title>
        <authorList>
            <person name="Yamashiro T."/>
            <person name="Shiraishi A."/>
            <person name="Nakayama K."/>
            <person name="Satake H."/>
        </authorList>
    </citation>
    <scope>NUCLEOTIDE SEQUENCE</scope>
</reference>
<feature type="region of interest" description="Disordered" evidence="1">
    <location>
        <begin position="1"/>
        <end position="48"/>
    </location>
</feature>
<evidence type="ECO:0000313" key="3">
    <source>
        <dbReference type="Proteomes" id="UP001151760"/>
    </source>
</evidence>
<keyword evidence="3" id="KW-1185">Reference proteome</keyword>
<proteinExistence type="predicted"/>
<gene>
    <name evidence="2" type="ORF">Tco_1029053</name>
</gene>
<comment type="caution">
    <text evidence="2">The sequence shown here is derived from an EMBL/GenBank/DDBJ whole genome shotgun (WGS) entry which is preliminary data.</text>
</comment>
<name>A0ABQ5G2D6_9ASTR</name>
<evidence type="ECO:0000313" key="2">
    <source>
        <dbReference type="EMBL" id="GJT69767.1"/>
    </source>
</evidence>
<organism evidence="2 3">
    <name type="scientific">Tanacetum coccineum</name>
    <dbReference type="NCBI Taxonomy" id="301880"/>
    <lineage>
        <taxon>Eukaryota</taxon>
        <taxon>Viridiplantae</taxon>
        <taxon>Streptophyta</taxon>
        <taxon>Embryophyta</taxon>
        <taxon>Tracheophyta</taxon>
        <taxon>Spermatophyta</taxon>
        <taxon>Magnoliopsida</taxon>
        <taxon>eudicotyledons</taxon>
        <taxon>Gunneridae</taxon>
        <taxon>Pentapetalae</taxon>
        <taxon>asterids</taxon>
        <taxon>campanulids</taxon>
        <taxon>Asterales</taxon>
        <taxon>Asteraceae</taxon>
        <taxon>Asteroideae</taxon>
        <taxon>Anthemideae</taxon>
        <taxon>Anthemidinae</taxon>
        <taxon>Tanacetum</taxon>
    </lineage>
</organism>
<protein>
    <submittedName>
        <fullName evidence="2">Uncharacterized protein</fullName>
    </submittedName>
</protein>
<accession>A0ABQ5G2D6</accession>
<dbReference type="Proteomes" id="UP001151760">
    <property type="component" value="Unassembled WGS sequence"/>
</dbReference>